<dbReference type="PANTHER" id="PTHR14418:SF5">
    <property type="entry name" value="CONDENSIN COMPLEX SUBUNIT 3"/>
    <property type="match status" value="1"/>
</dbReference>
<keyword evidence="7" id="KW-0131">Cell cycle</keyword>
<keyword evidence="6" id="KW-0226">DNA condensation</keyword>
<name>A0AAV0QRZ7_9ROSI</name>
<comment type="similarity">
    <text evidence="2">Belongs to the CND3 (condensin subunit 3) family.</text>
</comment>
<feature type="compositionally biased region" description="Polar residues" evidence="8">
    <location>
        <begin position="833"/>
        <end position="849"/>
    </location>
</feature>
<reference evidence="10" key="1">
    <citation type="submission" date="2022-08" db="EMBL/GenBank/DDBJ databases">
        <authorList>
            <person name="Gutierrez-Valencia J."/>
        </authorList>
    </citation>
    <scope>NUCLEOTIDE SEQUENCE</scope>
</reference>
<evidence type="ECO:0000256" key="6">
    <source>
        <dbReference type="ARBA" id="ARBA00023067"/>
    </source>
</evidence>
<dbReference type="AlphaFoldDB" id="A0AAV0QRZ7"/>
<dbReference type="InterPro" id="IPR027165">
    <property type="entry name" value="CND3"/>
</dbReference>
<dbReference type="GO" id="GO:0000796">
    <property type="term" value="C:condensin complex"/>
    <property type="evidence" value="ECO:0007669"/>
    <property type="project" value="InterPro"/>
</dbReference>
<evidence type="ECO:0000259" key="9">
    <source>
        <dbReference type="Pfam" id="PF12719"/>
    </source>
</evidence>
<feature type="region of interest" description="Disordered" evidence="8">
    <location>
        <begin position="830"/>
        <end position="851"/>
    </location>
</feature>
<dbReference type="InterPro" id="IPR025977">
    <property type="entry name" value="Cnd3_C"/>
</dbReference>
<dbReference type="Proteomes" id="UP001154282">
    <property type="component" value="Unassembled WGS sequence"/>
</dbReference>
<dbReference type="Pfam" id="PF12719">
    <property type="entry name" value="Cnd3"/>
    <property type="match status" value="1"/>
</dbReference>
<evidence type="ECO:0000256" key="8">
    <source>
        <dbReference type="SAM" id="MobiDB-lite"/>
    </source>
</evidence>
<keyword evidence="4" id="KW-0132">Cell division</keyword>
<gene>
    <name evidence="10" type="ORF">LITE_LOCUS44711</name>
</gene>
<feature type="compositionally biased region" description="Acidic residues" evidence="8">
    <location>
        <begin position="995"/>
        <end position="1005"/>
    </location>
</feature>
<comment type="caution">
    <text evidence="10">The sequence shown here is derived from an EMBL/GenBank/DDBJ whole genome shotgun (WGS) entry which is preliminary data.</text>
</comment>
<organism evidence="10 11">
    <name type="scientific">Linum tenue</name>
    <dbReference type="NCBI Taxonomy" id="586396"/>
    <lineage>
        <taxon>Eukaryota</taxon>
        <taxon>Viridiplantae</taxon>
        <taxon>Streptophyta</taxon>
        <taxon>Embryophyta</taxon>
        <taxon>Tracheophyta</taxon>
        <taxon>Spermatophyta</taxon>
        <taxon>Magnoliopsida</taxon>
        <taxon>eudicotyledons</taxon>
        <taxon>Gunneridae</taxon>
        <taxon>Pentapetalae</taxon>
        <taxon>rosids</taxon>
        <taxon>fabids</taxon>
        <taxon>Malpighiales</taxon>
        <taxon>Linaceae</taxon>
        <taxon>Linum</taxon>
    </lineage>
</organism>
<evidence type="ECO:0000256" key="4">
    <source>
        <dbReference type="ARBA" id="ARBA00022618"/>
    </source>
</evidence>
<accession>A0AAV0QRZ7</accession>
<evidence type="ECO:0000256" key="3">
    <source>
        <dbReference type="ARBA" id="ARBA00022454"/>
    </source>
</evidence>
<feature type="region of interest" description="Disordered" evidence="8">
    <location>
        <begin position="1"/>
        <end position="32"/>
    </location>
</feature>
<protein>
    <recommendedName>
        <fullName evidence="9">Nuclear condensin complex subunit 3 C-terminal domain-containing protein</fullName>
    </recommendedName>
</protein>
<feature type="compositionally biased region" description="Low complexity" evidence="8">
    <location>
        <begin position="1006"/>
        <end position="1019"/>
    </location>
</feature>
<dbReference type="Gene3D" id="1.25.10.10">
    <property type="entry name" value="Leucine-rich Repeat Variant"/>
    <property type="match status" value="1"/>
</dbReference>
<feature type="compositionally biased region" description="Acidic residues" evidence="8">
    <location>
        <begin position="1044"/>
        <end position="1070"/>
    </location>
</feature>
<sequence length="1070" mass="118549">MTMSDKERCRKDSRVAETERRDMGEMEADKEERQLRSRIAKIFDEAKTSNATHIRKLKDLSSVLAKASSPRQFAAAFCRVLTPLFCIQRRTSSAERIVRFVSAFACARASSGCDQFLEDLVQFLLVASAAANKTARFRACQMISEIIMRLPDDAEVSDDVWDDVIECMKLRVRDKVSFIRTFAVRALSRFVNDAENSDILDLLLEMLQLEQSAEVRKTILLALPPTNATSLLIIDCTLDVSEAVRKAVYSVIASKFPLKSLSIKLRTLILQRGLGDRSIIVSKECLRLLRDEWFSKSCNYDPKELLKYLDVETYEFVGEAVMDALLKDGSIKLHDKQSIQEYIVSTVTENEGDPADSPPSIQLMEPESAIYWKTVCRFLQTKAQAKGSDAAVTTGTEAAMYAAEASDNNDLLDKILPATVFDYVALVRAHIDAGANYRFASRQLLLLGAMLDFSDSTSRKIAGAFLQDLLRRPLDFEIDETGIEVVIGDGLNLGGDKDWADAVTSLAKKVHVAIGEIESAVLGVVEELARPCRERTADFKQWMHCLAVTGLLLQNVKSFHLLQGQAIQPSELLQSLLLPGAKHAHLDVQRVSVRCLGLFGLLEKKPSEDVVKQLRVSFIKGPAPISTMACKALIDLALWHGPLEVDKALRPGDASQLEQIKMAFTALNFLDADDNMDAEFLDLLYAGLDRTDWGNSVESDESEIMQAVIGEGLGKILLLSENYTSIPTSLHPLLLAKLIELYFSDETSGLQRLKQCLSVFFEHYPTLSANHKKYLSKAFIPAVRSMWPAIFGNAGGTAVIVSNLRKHATQASRFMVQMMHAPLYAVHDETENAESGTGSVENANHSSGPSLECREEGLAVRIAAELASFTGKRTAAERSYMSALCRTLVLIQFHPSEQDAIRLMRRLLNHLTANVHLEKDAMKELKLMAERLESVDSRPEEALALEQANLILGKLELDFNLDVNVPAASCTIPQTPARPRPGRGASRSRRRAKDDEEEMSSEEESSPVSVPVAAGSSRSQRASKTAALTKMMSTANRVATARIEEDDEDEGEESEVTSQDSDDSDEEEFF</sequence>
<dbReference type="InterPro" id="IPR016024">
    <property type="entry name" value="ARM-type_fold"/>
</dbReference>
<keyword evidence="3" id="KW-0158">Chromosome</keyword>
<dbReference type="EMBL" id="CAMGYJ010000010">
    <property type="protein sequence ID" value="CAI0548279.1"/>
    <property type="molecule type" value="Genomic_DNA"/>
</dbReference>
<evidence type="ECO:0000313" key="10">
    <source>
        <dbReference type="EMBL" id="CAI0548279.1"/>
    </source>
</evidence>
<dbReference type="GO" id="GO:0000793">
    <property type="term" value="C:condensed chromosome"/>
    <property type="evidence" value="ECO:0007669"/>
    <property type="project" value="TreeGrafter"/>
</dbReference>
<dbReference type="InterPro" id="IPR011989">
    <property type="entry name" value="ARM-like"/>
</dbReference>
<feature type="domain" description="Nuclear condensin complex subunit 3 C-terminal" evidence="9">
    <location>
        <begin position="544"/>
        <end position="892"/>
    </location>
</feature>
<dbReference type="GO" id="GO:0051301">
    <property type="term" value="P:cell division"/>
    <property type="evidence" value="ECO:0007669"/>
    <property type="project" value="UniProtKB-KW"/>
</dbReference>
<comment type="subcellular location">
    <subcellularLocation>
        <location evidence="1">Chromosome</location>
    </subcellularLocation>
</comment>
<dbReference type="GO" id="GO:0007076">
    <property type="term" value="P:mitotic chromosome condensation"/>
    <property type="evidence" value="ECO:0007669"/>
    <property type="project" value="InterPro"/>
</dbReference>
<evidence type="ECO:0000256" key="7">
    <source>
        <dbReference type="ARBA" id="ARBA00023306"/>
    </source>
</evidence>
<proteinExistence type="inferred from homology"/>
<dbReference type="SUPFAM" id="SSF48371">
    <property type="entry name" value="ARM repeat"/>
    <property type="match status" value="1"/>
</dbReference>
<evidence type="ECO:0000256" key="1">
    <source>
        <dbReference type="ARBA" id="ARBA00004286"/>
    </source>
</evidence>
<evidence type="ECO:0000256" key="5">
    <source>
        <dbReference type="ARBA" id="ARBA00022776"/>
    </source>
</evidence>
<evidence type="ECO:0000313" key="11">
    <source>
        <dbReference type="Proteomes" id="UP001154282"/>
    </source>
</evidence>
<evidence type="ECO:0000256" key="2">
    <source>
        <dbReference type="ARBA" id="ARBA00006533"/>
    </source>
</evidence>
<keyword evidence="11" id="KW-1185">Reference proteome</keyword>
<feature type="region of interest" description="Disordered" evidence="8">
    <location>
        <begin position="970"/>
        <end position="1070"/>
    </location>
</feature>
<feature type="compositionally biased region" description="Basic and acidic residues" evidence="8">
    <location>
        <begin position="1"/>
        <end position="24"/>
    </location>
</feature>
<keyword evidence="5" id="KW-0498">Mitosis</keyword>
<dbReference type="PANTHER" id="PTHR14418">
    <property type="entry name" value="CONDENSIN COMPLEX SUBUNIT 3-RELATED"/>
    <property type="match status" value="1"/>
</dbReference>